<dbReference type="GO" id="GO:0046872">
    <property type="term" value="F:metal ion binding"/>
    <property type="evidence" value="ECO:0007669"/>
    <property type="project" value="UniProtKB-KW"/>
</dbReference>
<dbReference type="Pfam" id="PF02878">
    <property type="entry name" value="PGM_PMM_I"/>
    <property type="match status" value="1"/>
</dbReference>
<comment type="caution">
    <text evidence="11">The sequence shown here is derived from an EMBL/GenBank/DDBJ whole genome shotgun (WGS) entry which is preliminary data.</text>
</comment>
<dbReference type="InterPro" id="IPR005844">
    <property type="entry name" value="A-D-PHexomutase_a/b/a-I"/>
</dbReference>
<feature type="domain" description="Alpha-D-phosphohexomutase C-terminal" evidence="7">
    <location>
        <begin position="375"/>
        <end position="449"/>
    </location>
</feature>
<evidence type="ECO:0000259" key="8">
    <source>
        <dbReference type="Pfam" id="PF02878"/>
    </source>
</evidence>
<evidence type="ECO:0000259" key="7">
    <source>
        <dbReference type="Pfam" id="PF00408"/>
    </source>
</evidence>
<evidence type="ECO:0000256" key="2">
    <source>
        <dbReference type="ARBA" id="ARBA00010231"/>
    </source>
</evidence>
<dbReference type="Pfam" id="PF00408">
    <property type="entry name" value="PGM_PMM_IV"/>
    <property type="match status" value="1"/>
</dbReference>
<dbReference type="Pfam" id="PF02879">
    <property type="entry name" value="PGM_PMM_II"/>
    <property type="match status" value="1"/>
</dbReference>
<evidence type="ECO:0000256" key="5">
    <source>
        <dbReference type="ARBA" id="ARBA00022842"/>
    </source>
</evidence>
<evidence type="ECO:0000259" key="9">
    <source>
        <dbReference type="Pfam" id="PF02879"/>
    </source>
</evidence>
<dbReference type="EC" id="5.4.2.8" evidence="11"/>
<evidence type="ECO:0000256" key="6">
    <source>
        <dbReference type="ARBA" id="ARBA00023235"/>
    </source>
</evidence>
<gene>
    <name evidence="11" type="ORF">F4561_004725</name>
</gene>
<dbReference type="RefSeq" id="WP_184581545.1">
    <property type="nucleotide sequence ID" value="NZ_JACHJT010000001.1"/>
</dbReference>
<dbReference type="GO" id="GO:0005975">
    <property type="term" value="P:carbohydrate metabolic process"/>
    <property type="evidence" value="ECO:0007669"/>
    <property type="project" value="InterPro"/>
</dbReference>
<comment type="similarity">
    <text evidence="2">Belongs to the phosphohexose mutase family.</text>
</comment>
<evidence type="ECO:0000256" key="4">
    <source>
        <dbReference type="ARBA" id="ARBA00022723"/>
    </source>
</evidence>
<keyword evidence="12" id="KW-1185">Reference proteome</keyword>
<dbReference type="InterPro" id="IPR005843">
    <property type="entry name" value="A-D-PHexomutase_C"/>
</dbReference>
<protein>
    <submittedName>
        <fullName evidence="11">Phosphomannomutase</fullName>
        <ecNumber evidence="11">5.4.2.8</ecNumber>
    </submittedName>
</protein>
<evidence type="ECO:0000256" key="1">
    <source>
        <dbReference type="ARBA" id="ARBA00001946"/>
    </source>
</evidence>
<sequence>MGDLGQIFKAYDVRGVVPDSIDAGVARAIGAGFARVVGASSVVVAHDMRPSSPELAAAFAEGVTGQGVDVISAGLGSTDMLYYASGHLGMPGAVFTASHNPAEYNGIKMCREGAAPISGDTGLDEIRRLAELGAPEHGGPMGSVTERDLLSEYAVYLRSLVDLSGVRPLTAVVDAGNGMGGYTVPAVLGGWSLEPLPLRLVPMYFELDGTFPNHLANPIDPENIKDLQAKVLETGADIGLAFDGDADRCFVVDERGEPVPPSAITAMVAVRELAKEPGATIIHNLITSAAVPEIVRENGGKPLRTRVGHSFIKATMAETGAIFGGEHSAHYYFRDFWRADTGMLAAMHVLGVLGHDSRPLSEIIAEFSRYSASGEINSEVADQEGRAAAVESAYSDRPGVSIDHLDGLTVTFADNGWFNLRASNTEPLLRLNVEAPDAASMAKLRDDVLAIVRA</sequence>
<dbReference type="CDD" id="cd03089">
    <property type="entry name" value="PMM_PGM"/>
    <property type="match status" value="1"/>
</dbReference>
<dbReference type="Gene3D" id="3.40.120.10">
    <property type="entry name" value="Alpha-D-Glucose-1,6-Bisphosphate, subunit A, domain 3"/>
    <property type="match status" value="3"/>
</dbReference>
<dbReference type="SUPFAM" id="SSF55957">
    <property type="entry name" value="Phosphoglucomutase, C-terminal domain"/>
    <property type="match status" value="1"/>
</dbReference>
<reference evidence="11 12" key="1">
    <citation type="submission" date="2020-08" db="EMBL/GenBank/DDBJ databases">
        <title>Sequencing the genomes of 1000 actinobacteria strains.</title>
        <authorList>
            <person name="Klenk H.-P."/>
        </authorList>
    </citation>
    <scope>NUCLEOTIDE SEQUENCE [LARGE SCALE GENOMIC DNA]</scope>
    <source>
        <strain evidence="11 12">DSM 102030</strain>
    </source>
</reference>
<dbReference type="InterPro" id="IPR005845">
    <property type="entry name" value="A-D-PHexomutase_a/b/a-II"/>
</dbReference>
<feature type="domain" description="Alpha-D-phosphohexomutase alpha/beta/alpha" evidence="9">
    <location>
        <begin position="153"/>
        <end position="256"/>
    </location>
</feature>
<comment type="cofactor">
    <cofactor evidence="1">
        <name>Mg(2+)</name>
        <dbReference type="ChEBI" id="CHEBI:18420"/>
    </cofactor>
</comment>
<dbReference type="InterPro" id="IPR016055">
    <property type="entry name" value="A-D-PHexomutase_a/b/a-I/II/III"/>
</dbReference>
<accession>A0A7W7RKZ9</accession>
<dbReference type="PANTHER" id="PTHR43771">
    <property type="entry name" value="PHOSPHOMANNOMUTASE"/>
    <property type="match status" value="1"/>
</dbReference>
<dbReference type="Proteomes" id="UP000523007">
    <property type="component" value="Unassembled WGS sequence"/>
</dbReference>
<evidence type="ECO:0000313" key="11">
    <source>
        <dbReference type="EMBL" id="MBB4933905.1"/>
    </source>
</evidence>
<feature type="domain" description="Alpha-D-phosphohexomutase alpha/beta/alpha" evidence="8">
    <location>
        <begin position="6"/>
        <end position="129"/>
    </location>
</feature>
<dbReference type="EMBL" id="JACHJT010000001">
    <property type="protein sequence ID" value="MBB4933905.1"/>
    <property type="molecule type" value="Genomic_DNA"/>
</dbReference>
<keyword evidence="4" id="KW-0479">Metal-binding</keyword>
<dbReference type="AlphaFoldDB" id="A0A7W7RKZ9"/>
<evidence type="ECO:0000259" key="10">
    <source>
        <dbReference type="Pfam" id="PF02880"/>
    </source>
</evidence>
<name>A0A7W7RKZ9_9ACTN</name>
<dbReference type="Gene3D" id="3.30.310.50">
    <property type="entry name" value="Alpha-D-phosphohexomutase, C-terminal domain"/>
    <property type="match status" value="1"/>
</dbReference>
<dbReference type="NCBIfam" id="NF007088">
    <property type="entry name" value="PRK09542.1"/>
    <property type="match status" value="1"/>
</dbReference>
<dbReference type="Pfam" id="PF02880">
    <property type="entry name" value="PGM_PMM_III"/>
    <property type="match status" value="1"/>
</dbReference>
<dbReference type="PANTHER" id="PTHR43771:SF1">
    <property type="entry name" value="PHOSPHOMANNOMUTASE"/>
    <property type="match status" value="1"/>
</dbReference>
<dbReference type="InterPro" id="IPR005841">
    <property type="entry name" value="Alpha-D-phosphohexomutase_SF"/>
</dbReference>
<evidence type="ECO:0000256" key="3">
    <source>
        <dbReference type="ARBA" id="ARBA00022553"/>
    </source>
</evidence>
<keyword evidence="3" id="KW-0597">Phosphoprotein</keyword>
<dbReference type="SUPFAM" id="SSF53738">
    <property type="entry name" value="Phosphoglucomutase, first 3 domains"/>
    <property type="match status" value="3"/>
</dbReference>
<dbReference type="InterPro" id="IPR036900">
    <property type="entry name" value="A-D-PHexomutase_C_sf"/>
</dbReference>
<dbReference type="GO" id="GO:0004615">
    <property type="term" value="F:phosphomannomutase activity"/>
    <property type="evidence" value="ECO:0007669"/>
    <property type="project" value="UniProtKB-EC"/>
</dbReference>
<dbReference type="PRINTS" id="PR00509">
    <property type="entry name" value="PGMPMM"/>
</dbReference>
<feature type="domain" description="Alpha-D-phosphohexomutase alpha/beta/alpha" evidence="10">
    <location>
        <begin position="266"/>
        <end position="370"/>
    </location>
</feature>
<proteinExistence type="inferred from homology"/>
<keyword evidence="6 11" id="KW-0413">Isomerase</keyword>
<keyword evidence="5" id="KW-0460">Magnesium</keyword>
<organism evidence="11 12">
    <name type="scientific">Lipingzhangella halophila</name>
    <dbReference type="NCBI Taxonomy" id="1783352"/>
    <lineage>
        <taxon>Bacteria</taxon>
        <taxon>Bacillati</taxon>
        <taxon>Actinomycetota</taxon>
        <taxon>Actinomycetes</taxon>
        <taxon>Streptosporangiales</taxon>
        <taxon>Nocardiopsidaceae</taxon>
        <taxon>Lipingzhangella</taxon>
    </lineage>
</organism>
<dbReference type="InterPro" id="IPR005846">
    <property type="entry name" value="A-D-PHexomutase_a/b/a-III"/>
</dbReference>
<evidence type="ECO:0000313" key="12">
    <source>
        <dbReference type="Proteomes" id="UP000523007"/>
    </source>
</evidence>